<dbReference type="Proteomes" id="UP000451471">
    <property type="component" value="Unassembled WGS sequence"/>
</dbReference>
<keyword evidence="2" id="KW-1185">Reference proteome</keyword>
<dbReference type="RefSeq" id="WP_158204717.1">
    <property type="nucleotide sequence ID" value="NZ_WSZK01000016.1"/>
</dbReference>
<comment type="caution">
    <text evidence="1">The sequence shown here is derived from an EMBL/GenBank/DDBJ whole genome shotgun (WGS) entry which is preliminary data.</text>
</comment>
<dbReference type="EMBL" id="WSZK01000016">
    <property type="protein sequence ID" value="MWG35024.1"/>
    <property type="molecule type" value="Genomic_DNA"/>
</dbReference>
<name>A0A6B0GJN7_9EURY</name>
<dbReference type="AlphaFoldDB" id="A0A6B0GJN7"/>
<protein>
    <recommendedName>
        <fullName evidence="3">CHAT domain-containing protein</fullName>
    </recommendedName>
</protein>
<evidence type="ECO:0008006" key="3">
    <source>
        <dbReference type="Google" id="ProtNLM"/>
    </source>
</evidence>
<dbReference type="OrthoDB" id="269729at2157"/>
<gene>
    <name evidence="1" type="ORF">GQS65_11095</name>
</gene>
<evidence type="ECO:0000313" key="1">
    <source>
        <dbReference type="EMBL" id="MWG35024.1"/>
    </source>
</evidence>
<accession>A0A6B0GJN7</accession>
<proteinExistence type="predicted"/>
<organism evidence="1 2">
    <name type="scientific">Halomarina oriensis</name>
    <dbReference type="NCBI Taxonomy" id="671145"/>
    <lineage>
        <taxon>Archaea</taxon>
        <taxon>Methanobacteriati</taxon>
        <taxon>Methanobacteriota</taxon>
        <taxon>Stenosarchaea group</taxon>
        <taxon>Halobacteria</taxon>
        <taxon>Halobacteriales</taxon>
        <taxon>Natronomonadaceae</taxon>
        <taxon>Halomarina</taxon>
    </lineage>
</organism>
<evidence type="ECO:0000313" key="2">
    <source>
        <dbReference type="Proteomes" id="UP000451471"/>
    </source>
</evidence>
<reference evidence="1 2" key="1">
    <citation type="submission" date="2019-12" db="EMBL/GenBank/DDBJ databases">
        <title>Halocatena pleomorpha gen. nov. sp. nov., an extremely halophilic archaeon of family Halobacteriaceae isolated from saltpan soil.</title>
        <authorList>
            <person name="Pal Y."/>
            <person name="Verma A."/>
            <person name="Krishnamurthi S."/>
            <person name="Kumar P."/>
        </authorList>
    </citation>
    <scope>NUCLEOTIDE SEQUENCE [LARGE SCALE GENOMIC DNA]</scope>
    <source>
        <strain evidence="1 2">JCM 16495</strain>
    </source>
</reference>
<sequence>MTDPIEGLRITFDTTLESPPASVSTEGFRFPVDTAARITVDELRAPKSAGVFIMTTTGASVAEAVNEASAQVVDGEYLVQILSLGIICYLRVDGSIETFVDGGERVIQFDSDSAALGVRSFQRHPEATIQTTEQPRDIMRAISCLGSALKTNSPERSWPSLRGCPPLITVDGDSFEAPSGLERTDTPVHIEVPPTLDHIYPIVSLAYYLNATVVPGDTPLLVADGVEHSLTKTDDYEETVRRTLEQLFTLDCVTRTEGLYPLDLYERSVIERRVGFDFSRLYDADLATQVNTYLSVPWDDIADVRPGWKLTADVQPKARHAAFLPFAAYDLAHIRVPRSSPSSTTIDRDAVSALSEFTRAEPSTTVQEFQSSEAAQPHIVSPPPVESIEHAWIGEGVPIGASKPTAAACERRLDPVGDGPVSVQVIANAPEMRSERSVSDIYGLREFIEMDVTIHEEQTVSETRDLLRSEHDLLHYIGHVTEDGLQCGDGFLDAGTLSNVGMRAFILNACRSYGQGRALVDAGAVGGVVTLSTVANAPATTVGRQIARLLNAGFSLGGALDVIGSETTTGRQYVIVGDGNTAVTATSDGTALRYDVERDGETFQLHYHGYPSRQAPLGATYTPYLGSNETFYLNSGHIASIEADSDDLRHLLQRASSVPVRFEGTLYWSDVVAAEDVPFL</sequence>